<evidence type="ECO:0000256" key="2">
    <source>
        <dbReference type="ARBA" id="ARBA00022692"/>
    </source>
</evidence>
<name>A0AAE0TEG5_9BIVA</name>
<sequence>MGIIGIAGFICSIVSLILIVIAIAIPYWERTVTEQDGNMYVGLWMNCTRHGGGEAICGQLNTVQEYVLVARAFIILGLFLVAGAAVLGFIRIFVMKENQTVSHAAAAVSIGAGMFMLIGAIVYSGRRSGLSPGEMVNYHAGFGFAILAGGIALFAGILYIAGRSNQINKIKSMN</sequence>
<comment type="subcellular location">
    <subcellularLocation>
        <location evidence="1">Membrane</location>
        <topology evidence="1">Multi-pass membrane protein</topology>
    </subcellularLocation>
</comment>
<gene>
    <name evidence="6" type="ORF">CHS0354_021847</name>
</gene>
<dbReference type="Proteomes" id="UP001195483">
    <property type="component" value="Unassembled WGS sequence"/>
</dbReference>
<dbReference type="Gene3D" id="1.20.140.150">
    <property type="match status" value="1"/>
</dbReference>
<evidence type="ECO:0000256" key="1">
    <source>
        <dbReference type="ARBA" id="ARBA00004141"/>
    </source>
</evidence>
<dbReference type="InterPro" id="IPR004031">
    <property type="entry name" value="PMP22/EMP/MP20/Claudin"/>
</dbReference>
<keyword evidence="4 5" id="KW-0472">Membrane</keyword>
<feature type="transmembrane region" description="Helical" evidence="5">
    <location>
        <begin position="142"/>
        <end position="161"/>
    </location>
</feature>
<reference evidence="6" key="3">
    <citation type="submission" date="2023-05" db="EMBL/GenBank/DDBJ databases">
        <authorList>
            <person name="Smith C.H."/>
        </authorList>
    </citation>
    <scope>NUCLEOTIDE SEQUENCE</scope>
    <source>
        <strain evidence="6">CHS0354</strain>
        <tissue evidence="6">Mantle</tissue>
    </source>
</reference>
<evidence type="ECO:0000256" key="5">
    <source>
        <dbReference type="SAM" id="Phobius"/>
    </source>
</evidence>
<proteinExistence type="predicted"/>
<feature type="transmembrane region" description="Helical" evidence="5">
    <location>
        <begin position="7"/>
        <end position="28"/>
    </location>
</feature>
<reference evidence="6" key="1">
    <citation type="journal article" date="2021" name="Genome Biol. Evol.">
        <title>A High-Quality Reference Genome for a Parasitic Bivalve with Doubly Uniparental Inheritance (Bivalvia: Unionida).</title>
        <authorList>
            <person name="Smith C.H."/>
        </authorList>
    </citation>
    <scope>NUCLEOTIDE SEQUENCE</scope>
    <source>
        <strain evidence="6">CHS0354</strain>
    </source>
</reference>
<keyword evidence="3 5" id="KW-1133">Transmembrane helix</keyword>
<feature type="transmembrane region" description="Helical" evidence="5">
    <location>
        <begin position="68"/>
        <end position="94"/>
    </location>
</feature>
<evidence type="ECO:0000313" key="7">
    <source>
        <dbReference type="Proteomes" id="UP001195483"/>
    </source>
</evidence>
<reference evidence="6" key="2">
    <citation type="journal article" date="2021" name="Genome Biol. Evol.">
        <title>Developing a high-quality reference genome for a parasitic bivalve with doubly uniparental inheritance (Bivalvia: Unionida).</title>
        <authorList>
            <person name="Smith C.H."/>
        </authorList>
    </citation>
    <scope>NUCLEOTIDE SEQUENCE</scope>
    <source>
        <strain evidence="6">CHS0354</strain>
        <tissue evidence="6">Mantle</tissue>
    </source>
</reference>
<dbReference type="Pfam" id="PF00822">
    <property type="entry name" value="PMP22_Claudin"/>
    <property type="match status" value="1"/>
</dbReference>
<accession>A0AAE0TEG5</accession>
<evidence type="ECO:0000256" key="3">
    <source>
        <dbReference type="ARBA" id="ARBA00022989"/>
    </source>
</evidence>
<dbReference type="PANTHER" id="PTHR10671:SF108">
    <property type="entry name" value="CLAUDIN FAMILY PROTEIN-RELATED"/>
    <property type="match status" value="1"/>
</dbReference>
<comment type="caution">
    <text evidence="6">The sequence shown here is derived from an EMBL/GenBank/DDBJ whole genome shotgun (WGS) entry which is preliminary data.</text>
</comment>
<evidence type="ECO:0000256" key="4">
    <source>
        <dbReference type="ARBA" id="ARBA00023136"/>
    </source>
</evidence>
<dbReference type="PANTHER" id="PTHR10671">
    <property type="entry name" value="EPITHELIAL MEMBRANE PROTEIN-RELATED"/>
    <property type="match status" value="1"/>
</dbReference>
<evidence type="ECO:0008006" key="8">
    <source>
        <dbReference type="Google" id="ProtNLM"/>
    </source>
</evidence>
<feature type="transmembrane region" description="Helical" evidence="5">
    <location>
        <begin position="101"/>
        <end position="122"/>
    </location>
</feature>
<keyword evidence="7" id="KW-1185">Reference proteome</keyword>
<dbReference type="InterPro" id="IPR050579">
    <property type="entry name" value="PMP-22/EMP/MP20-like"/>
</dbReference>
<evidence type="ECO:0000313" key="6">
    <source>
        <dbReference type="EMBL" id="KAK3608915.1"/>
    </source>
</evidence>
<organism evidence="6 7">
    <name type="scientific">Potamilus streckersoni</name>
    <dbReference type="NCBI Taxonomy" id="2493646"/>
    <lineage>
        <taxon>Eukaryota</taxon>
        <taxon>Metazoa</taxon>
        <taxon>Spiralia</taxon>
        <taxon>Lophotrochozoa</taxon>
        <taxon>Mollusca</taxon>
        <taxon>Bivalvia</taxon>
        <taxon>Autobranchia</taxon>
        <taxon>Heteroconchia</taxon>
        <taxon>Palaeoheterodonta</taxon>
        <taxon>Unionida</taxon>
        <taxon>Unionoidea</taxon>
        <taxon>Unionidae</taxon>
        <taxon>Ambleminae</taxon>
        <taxon>Lampsilini</taxon>
        <taxon>Potamilus</taxon>
    </lineage>
</organism>
<keyword evidence="2 5" id="KW-0812">Transmembrane</keyword>
<dbReference type="EMBL" id="JAEAOA010001329">
    <property type="protein sequence ID" value="KAK3608915.1"/>
    <property type="molecule type" value="Genomic_DNA"/>
</dbReference>
<dbReference type="GO" id="GO:0005886">
    <property type="term" value="C:plasma membrane"/>
    <property type="evidence" value="ECO:0007669"/>
    <property type="project" value="TreeGrafter"/>
</dbReference>
<dbReference type="AlphaFoldDB" id="A0AAE0TEG5"/>
<protein>
    <recommendedName>
        <fullName evidence="8">Claudin</fullName>
    </recommendedName>
</protein>